<protein>
    <submittedName>
        <fullName evidence="1">BA14K family protein</fullName>
    </submittedName>
</protein>
<dbReference type="RefSeq" id="WP_422920227.1">
    <property type="nucleotide sequence ID" value="NZ_JAMZEJ010000006.1"/>
</dbReference>
<sequence length="115" mass="11222">MLSLVPAGAVALLLSGCEDTPATSPAPAATAVAAAPRPAATAAGVAASGTVPLANDPSAPADTPLCGTAAREANDMGRNILASQYAQAGICSSFACYDPATATYIGADGYRHVCR</sequence>
<keyword evidence="2" id="KW-1185">Reference proteome</keyword>
<evidence type="ECO:0000313" key="1">
    <source>
        <dbReference type="EMBL" id="MCQ8241489.1"/>
    </source>
</evidence>
<evidence type="ECO:0000313" key="2">
    <source>
        <dbReference type="Proteomes" id="UP001524547"/>
    </source>
</evidence>
<reference evidence="1 2" key="1">
    <citation type="submission" date="2022-06" db="EMBL/GenBank/DDBJ databases">
        <title>Rhizosaccharibacter gen. nov. sp. nov. KSS12, endophytic bacteria isolated from sugarcane.</title>
        <authorList>
            <person name="Pitiwittayakul N."/>
        </authorList>
    </citation>
    <scope>NUCLEOTIDE SEQUENCE [LARGE SCALE GENOMIC DNA]</scope>
    <source>
        <strain evidence="1 2">KSS12</strain>
    </source>
</reference>
<organism evidence="1 2">
    <name type="scientific">Rhizosaccharibacter radicis</name>
    <dbReference type="NCBI Taxonomy" id="2782605"/>
    <lineage>
        <taxon>Bacteria</taxon>
        <taxon>Pseudomonadati</taxon>
        <taxon>Pseudomonadota</taxon>
        <taxon>Alphaproteobacteria</taxon>
        <taxon>Acetobacterales</taxon>
        <taxon>Acetobacteraceae</taxon>
        <taxon>Rhizosaccharibacter</taxon>
    </lineage>
</organism>
<accession>A0ABT1VYS3</accession>
<gene>
    <name evidence="1" type="ORF">NFI88_11645</name>
</gene>
<dbReference type="EMBL" id="JAMZEJ010000006">
    <property type="protein sequence ID" value="MCQ8241489.1"/>
    <property type="molecule type" value="Genomic_DNA"/>
</dbReference>
<dbReference type="Proteomes" id="UP001524547">
    <property type="component" value="Unassembled WGS sequence"/>
</dbReference>
<proteinExistence type="predicted"/>
<comment type="caution">
    <text evidence="1">The sequence shown here is derived from an EMBL/GenBank/DDBJ whole genome shotgun (WGS) entry which is preliminary data.</text>
</comment>
<name>A0ABT1VYS3_9PROT</name>